<dbReference type="Gene3D" id="3.60.10.10">
    <property type="entry name" value="Endonuclease/exonuclease/phosphatase"/>
    <property type="match status" value="1"/>
</dbReference>
<feature type="compositionally biased region" description="Polar residues" evidence="1">
    <location>
        <begin position="24"/>
        <end position="41"/>
    </location>
</feature>
<dbReference type="InterPro" id="IPR036691">
    <property type="entry name" value="Endo/exonu/phosph_ase_sf"/>
</dbReference>
<dbReference type="InterPro" id="IPR043502">
    <property type="entry name" value="DNA/RNA_pol_sf"/>
</dbReference>
<sequence length="1402" mass="158724">MDASGRTRHSASHPLFQRDAPPLASSQRLIASQQNAPLQQSQRERVAPQPLVTSPREGVAPLQQPLVPPQQLRPVSHQDVPPLISSSRRDAPSMNQARGRSRSRSRPPAPISRDPKPWSSLFKAPVGSPDLRLDFFAPEVQADQKIAVYEATDSDELIETWSMAIVGYVVGLRTSFFPLSSYIRTRWGISTFDLHMLETGFFVCRLYSEEDLQRVLEGFWTIRGHPMILRRWAPDVRLELDSLQSIPIWVSFHGLPLHLWGRRFIAKLCSTLGQPLYLDKATASQTRLTFARACVMVSSDEELPNNVSYRDLDGSTRKVKVSYSWKPQRCKVCLSFGHVNGACQQPSQKITQVYRPRQEPQNGVTTTNPSTDTPVPTVVMAEKMIEHSDSLGQRHEQEKDKSGLLSLPIISENFTAGASQGSHSPITTSPSRITPSDNQEISFQQPLGNQDIATHQTHRSSTHPAIQDSLPQEDKQTGCQFNITGIYASNCMSDRNALWRDLVSIANSYPTVPWVVLGDFNTVRYTNEKVGGRVLSECQLQHFNDCIDTAALTDMKSVGDWFSWNNQSTAERKIMARLDRCLINQEWLAVFPDSLLEYGAKLFSDHSIMHIHADKALPRVKKPFRFFNMWSSHPKFLEVIKSAWDINVFGSPPYILCQKLKACKAALKKWNSTTFGNINDRVQLCKKELMAVQSELNLQPLDANLIYKEAAARNNFMQALKQEECFLKQKSRQHWLTLGDSNTKFFYAAIATRRATNRIKKCKGIDGNLIEDLDEVKNYTKQFFYSLLNQEQQPNSIHVGPTRRLDSEALSHLNAPITDDEIVKVVFKSPKHKSPGPDGFPAEFYQIAWAIVGNDVIKACRHFFSSGHILKEMNCTFISLVPKNDGADSLENYRPISLCNFIYKVISKLLADRLQKVMNKVISPNQAAFLKGRSIHHNVLLANDLVKDLHSKTRGKKICFKADLRKAFDSVNRDFIYMMLHNMGFHQHWVKWIQCCLETPKFSILFNGSPIGFFGSKNGIRQGDPLSPYLFTIAMEGLSSMLKEVVSNGKIKVPHYGSVYISHITFADDLIIFLRDDPVSVSNLADILNEFGKVSGLKLNHAKSKVYVGACIDNKDHIAQTLGVAEGNLPVPYLGLPLISTGINKASCQPIIQKIKNRISSWKNRLLSKAGRLELIRSVLTSYSIYWSHAFLLPAGLLYDIDKLLMNFFWNGTDGKAMHMVNWDSICKPKDEGGLNLRHIRDWNKACMVKQLWDILQNKSSLWSQWVFARYLTKESIWEVSAKTSHSAAWKGILKARRWLRNNISYVISSGTNINMWCYPWVNGKSIFQIFGDSVRQDLGAPKDWKVSEFINNGTWCLPNPTSPDMLLLWPTIRAIPIKNNSSDMLIWLHDNGPSRQTSYDG</sequence>
<name>A0AAV8PXN5_ENSVE</name>
<dbReference type="Pfam" id="PF00078">
    <property type="entry name" value="RVT_1"/>
    <property type="match status" value="1"/>
</dbReference>
<organism evidence="3 4">
    <name type="scientific">Ensete ventricosum</name>
    <name type="common">Abyssinian banana</name>
    <name type="synonym">Musa ensete</name>
    <dbReference type="NCBI Taxonomy" id="4639"/>
    <lineage>
        <taxon>Eukaryota</taxon>
        <taxon>Viridiplantae</taxon>
        <taxon>Streptophyta</taxon>
        <taxon>Embryophyta</taxon>
        <taxon>Tracheophyta</taxon>
        <taxon>Spermatophyta</taxon>
        <taxon>Magnoliopsida</taxon>
        <taxon>Liliopsida</taxon>
        <taxon>Zingiberales</taxon>
        <taxon>Musaceae</taxon>
        <taxon>Ensete</taxon>
    </lineage>
</organism>
<evidence type="ECO:0000259" key="2">
    <source>
        <dbReference type="PROSITE" id="PS50878"/>
    </source>
</evidence>
<dbReference type="InterPro" id="IPR025558">
    <property type="entry name" value="DUF4283"/>
</dbReference>
<dbReference type="SUPFAM" id="SSF56219">
    <property type="entry name" value="DNase I-like"/>
    <property type="match status" value="1"/>
</dbReference>
<feature type="region of interest" description="Disordered" evidence="1">
    <location>
        <begin position="1"/>
        <end position="121"/>
    </location>
</feature>
<keyword evidence="4" id="KW-1185">Reference proteome</keyword>
<gene>
    <name evidence="3" type="ORF">OPV22_032556</name>
</gene>
<comment type="caution">
    <text evidence="3">The sequence shown here is derived from an EMBL/GenBank/DDBJ whole genome shotgun (WGS) entry which is preliminary data.</text>
</comment>
<dbReference type="PANTHER" id="PTHR33116:SF78">
    <property type="entry name" value="OS12G0587133 PROTEIN"/>
    <property type="match status" value="1"/>
</dbReference>
<feature type="compositionally biased region" description="Low complexity" evidence="1">
    <location>
        <begin position="59"/>
        <end position="75"/>
    </location>
</feature>
<accession>A0AAV8PXN5</accession>
<dbReference type="Pfam" id="PF14111">
    <property type="entry name" value="DUF4283"/>
    <property type="match status" value="1"/>
</dbReference>
<evidence type="ECO:0000313" key="3">
    <source>
        <dbReference type="EMBL" id="KAJ8459630.1"/>
    </source>
</evidence>
<dbReference type="PROSITE" id="PS50878">
    <property type="entry name" value="RT_POL"/>
    <property type="match status" value="1"/>
</dbReference>
<dbReference type="PANTHER" id="PTHR33116">
    <property type="entry name" value="REVERSE TRANSCRIPTASE ZINC-BINDING DOMAIN-CONTAINING PROTEIN-RELATED-RELATED"/>
    <property type="match status" value="1"/>
</dbReference>
<reference evidence="3 4" key="1">
    <citation type="submission" date="2022-12" db="EMBL/GenBank/DDBJ databases">
        <title>Chromosome-scale assembly of the Ensete ventricosum genome.</title>
        <authorList>
            <person name="Dussert Y."/>
            <person name="Stocks J."/>
            <person name="Wendawek A."/>
            <person name="Woldeyes F."/>
            <person name="Nichols R.A."/>
            <person name="Borrell J.S."/>
        </authorList>
    </citation>
    <scope>NUCLEOTIDE SEQUENCE [LARGE SCALE GENOMIC DNA]</scope>
    <source>
        <strain evidence="4">cv. Maze</strain>
        <tissue evidence="3">Seeds</tissue>
    </source>
</reference>
<feature type="region of interest" description="Disordered" evidence="1">
    <location>
        <begin position="454"/>
        <end position="473"/>
    </location>
</feature>
<dbReference type="CDD" id="cd01650">
    <property type="entry name" value="RT_nLTR_like"/>
    <property type="match status" value="1"/>
</dbReference>
<dbReference type="EMBL" id="JAQQAF010000009">
    <property type="protein sequence ID" value="KAJ8459630.1"/>
    <property type="molecule type" value="Genomic_DNA"/>
</dbReference>
<evidence type="ECO:0000256" key="1">
    <source>
        <dbReference type="SAM" id="MobiDB-lite"/>
    </source>
</evidence>
<evidence type="ECO:0000313" key="4">
    <source>
        <dbReference type="Proteomes" id="UP001222027"/>
    </source>
</evidence>
<dbReference type="SUPFAM" id="SSF56672">
    <property type="entry name" value="DNA/RNA polymerases"/>
    <property type="match status" value="1"/>
</dbReference>
<feature type="domain" description="Reverse transcriptase" evidence="2">
    <location>
        <begin position="862"/>
        <end position="1138"/>
    </location>
</feature>
<proteinExistence type="predicted"/>
<feature type="compositionally biased region" description="Basic residues" evidence="1">
    <location>
        <begin position="1"/>
        <end position="11"/>
    </location>
</feature>
<dbReference type="InterPro" id="IPR000477">
    <property type="entry name" value="RT_dom"/>
</dbReference>
<dbReference type="Proteomes" id="UP001222027">
    <property type="component" value="Unassembled WGS sequence"/>
</dbReference>
<protein>
    <recommendedName>
        <fullName evidence="2">Reverse transcriptase domain-containing protein</fullName>
    </recommendedName>
</protein>